<dbReference type="EMBL" id="SDWS01000001">
    <property type="protein sequence ID" value="RYB96045.1"/>
    <property type="molecule type" value="Genomic_DNA"/>
</dbReference>
<dbReference type="OrthoDB" id="58809at2"/>
<dbReference type="SUPFAM" id="SSF56300">
    <property type="entry name" value="Metallo-dependent phosphatases"/>
    <property type="match status" value="1"/>
</dbReference>
<feature type="chain" id="PRO_5038918531" evidence="1">
    <location>
        <begin position="22"/>
        <end position="344"/>
    </location>
</feature>
<protein>
    <submittedName>
        <fullName evidence="2">Uncharacterized protein</fullName>
    </submittedName>
</protein>
<gene>
    <name evidence="2" type="ORF">EUA06_00115</name>
</gene>
<reference evidence="2 3" key="1">
    <citation type="submission" date="2019-01" db="EMBL/GenBank/DDBJ databases">
        <title>Novel species of Nocardioides.</title>
        <authorList>
            <person name="Liu Q."/>
            <person name="Xin Y.-H."/>
        </authorList>
    </citation>
    <scope>NUCLEOTIDE SEQUENCE [LARGE SCALE GENOMIC DNA]</scope>
    <source>
        <strain evidence="2 3">HLT3-15</strain>
    </source>
</reference>
<name>A0A4Q2S6F9_9ACTN</name>
<feature type="signal peptide" evidence="1">
    <location>
        <begin position="1"/>
        <end position="21"/>
    </location>
</feature>
<comment type="caution">
    <text evidence="2">The sequence shown here is derived from an EMBL/GenBank/DDBJ whole genome shotgun (WGS) entry which is preliminary data.</text>
</comment>
<evidence type="ECO:0000313" key="3">
    <source>
        <dbReference type="Proteomes" id="UP000291838"/>
    </source>
</evidence>
<organism evidence="2 3">
    <name type="scientific">Nocardioides glacieisoli</name>
    <dbReference type="NCBI Taxonomy" id="1168730"/>
    <lineage>
        <taxon>Bacteria</taxon>
        <taxon>Bacillati</taxon>
        <taxon>Actinomycetota</taxon>
        <taxon>Actinomycetes</taxon>
        <taxon>Propionibacteriales</taxon>
        <taxon>Nocardioidaceae</taxon>
        <taxon>Nocardioides</taxon>
    </lineage>
</organism>
<evidence type="ECO:0000313" key="2">
    <source>
        <dbReference type="EMBL" id="RYB96045.1"/>
    </source>
</evidence>
<dbReference type="InterPro" id="IPR029052">
    <property type="entry name" value="Metallo-depent_PP-like"/>
</dbReference>
<dbReference type="AlphaFoldDB" id="A0A4Q2S6F9"/>
<sequence>MTILRTSVACCLTVAATLAIAGPLPSGAATGQDKPSNVTFVVIGDVPYGAAQIAAFPGWIDRINAQPGLDLAFHVGDIKNGSSPCTDAYNQMIREQFDRFEMPLLYTPGDNEWTDCHRPAAGGYDPLERLDAVRATFFETPGRTLGSPALRVSSQADLGLPENQSLRVRGIEMATLHVVGSNNDRAPWTGLGLTTPTDGQLVEEAHRMSAVIESVEDTFDRARQTNARAVVLFQQADMFDPLYQPGWDLSAFQPLVQALVDEASTYDGEVYLFDGDSHVYNVDRPLAAGSRWLAIHGVTGQADNLVRVTVDGEANNTNFLQVTVNRPGAAQVLAWTRVPYADQP</sequence>
<dbReference type="Proteomes" id="UP000291838">
    <property type="component" value="Unassembled WGS sequence"/>
</dbReference>
<keyword evidence="1" id="KW-0732">Signal</keyword>
<accession>A0A4Q2S6F9</accession>
<evidence type="ECO:0000256" key="1">
    <source>
        <dbReference type="SAM" id="SignalP"/>
    </source>
</evidence>
<proteinExistence type="predicted"/>
<dbReference type="RefSeq" id="WP_129472998.1">
    <property type="nucleotide sequence ID" value="NZ_SDWS01000001.1"/>
</dbReference>
<dbReference type="CDD" id="cd00838">
    <property type="entry name" value="MPP_superfamily"/>
    <property type="match status" value="1"/>
</dbReference>
<dbReference type="GO" id="GO:0016787">
    <property type="term" value="F:hydrolase activity"/>
    <property type="evidence" value="ECO:0007669"/>
    <property type="project" value="InterPro"/>
</dbReference>
<keyword evidence="3" id="KW-1185">Reference proteome</keyword>